<dbReference type="KEGG" id="lgi:LOTGIDRAFT_235086"/>
<protein>
    <submittedName>
        <fullName evidence="1">Uncharacterized protein</fullName>
    </submittedName>
</protein>
<evidence type="ECO:0000313" key="1">
    <source>
        <dbReference type="EMBL" id="ESO87410.1"/>
    </source>
</evidence>
<sequence>MTITRFIGRESHFRGKTLYEIASNLKNFGEGRVVTRLAFHNRYPEKSFYRLTKVVPNFTDTDLRKGKAWGEKVFRGDNCGVREINSGSKMDWKLIEREDEEEFCKLTEKDKRSPTIVPKYADYPPLLGEWLQMDYRRTGLPLPKPFKLKLKIEKSFTNKAVQE</sequence>
<dbReference type="AlphaFoldDB" id="V3ZXS8"/>
<dbReference type="InterPro" id="IPR032053">
    <property type="entry name" value="Ribosomal_mS34"/>
</dbReference>
<dbReference type="GO" id="GO:0005739">
    <property type="term" value="C:mitochondrion"/>
    <property type="evidence" value="ECO:0007669"/>
    <property type="project" value="InterPro"/>
</dbReference>
<accession>V3ZXS8</accession>
<dbReference type="RefSeq" id="XP_009061878.1">
    <property type="nucleotide sequence ID" value="XM_009063630.1"/>
</dbReference>
<name>V3ZXS8_LOTGI</name>
<dbReference type="PANTHER" id="PTHR28589:SF1">
    <property type="entry name" value="SMALL RIBOSOMAL SUBUNIT PROTEIN MS34"/>
    <property type="match status" value="1"/>
</dbReference>
<dbReference type="Pfam" id="PF16053">
    <property type="entry name" value="MRP-S34"/>
    <property type="match status" value="1"/>
</dbReference>
<gene>
    <name evidence="1" type="ORF">LOTGIDRAFT_235086</name>
</gene>
<keyword evidence="2" id="KW-1185">Reference proteome</keyword>
<dbReference type="Proteomes" id="UP000030746">
    <property type="component" value="Unassembled WGS sequence"/>
</dbReference>
<dbReference type="OMA" id="NPQMKVH"/>
<reference evidence="1 2" key="1">
    <citation type="journal article" date="2013" name="Nature">
        <title>Insights into bilaterian evolution from three spiralian genomes.</title>
        <authorList>
            <person name="Simakov O."/>
            <person name="Marletaz F."/>
            <person name="Cho S.J."/>
            <person name="Edsinger-Gonzales E."/>
            <person name="Havlak P."/>
            <person name="Hellsten U."/>
            <person name="Kuo D.H."/>
            <person name="Larsson T."/>
            <person name="Lv J."/>
            <person name="Arendt D."/>
            <person name="Savage R."/>
            <person name="Osoegawa K."/>
            <person name="de Jong P."/>
            <person name="Grimwood J."/>
            <person name="Chapman J.A."/>
            <person name="Shapiro H."/>
            <person name="Aerts A."/>
            <person name="Otillar R.P."/>
            <person name="Terry A.Y."/>
            <person name="Boore J.L."/>
            <person name="Grigoriev I.V."/>
            <person name="Lindberg D.R."/>
            <person name="Seaver E.C."/>
            <person name="Weisblat D.A."/>
            <person name="Putnam N.H."/>
            <person name="Rokhsar D.S."/>
        </authorList>
    </citation>
    <scope>NUCLEOTIDE SEQUENCE [LARGE SCALE GENOMIC DNA]</scope>
</reference>
<dbReference type="PANTHER" id="PTHR28589">
    <property type="entry name" value="28S RIBOSOMAL PROTEIN S34, MITOCHONDRIAL"/>
    <property type="match status" value="1"/>
</dbReference>
<dbReference type="CTD" id="20249745"/>
<proteinExistence type="predicted"/>
<dbReference type="OrthoDB" id="16434at2759"/>
<organism evidence="1 2">
    <name type="scientific">Lottia gigantea</name>
    <name type="common">Giant owl limpet</name>
    <dbReference type="NCBI Taxonomy" id="225164"/>
    <lineage>
        <taxon>Eukaryota</taxon>
        <taxon>Metazoa</taxon>
        <taxon>Spiralia</taxon>
        <taxon>Lophotrochozoa</taxon>
        <taxon>Mollusca</taxon>
        <taxon>Gastropoda</taxon>
        <taxon>Patellogastropoda</taxon>
        <taxon>Lottioidea</taxon>
        <taxon>Lottiidae</taxon>
        <taxon>Lottia</taxon>
    </lineage>
</organism>
<evidence type="ECO:0000313" key="2">
    <source>
        <dbReference type="Proteomes" id="UP000030746"/>
    </source>
</evidence>
<dbReference type="EMBL" id="KB202917">
    <property type="protein sequence ID" value="ESO87410.1"/>
    <property type="molecule type" value="Genomic_DNA"/>
</dbReference>
<dbReference type="GeneID" id="20249745"/>
<dbReference type="GO" id="GO:0003735">
    <property type="term" value="F:structural constituent of ribosome"/>
    <property type="evidence" value="ECO:0007669"/>
    <property type="project" value="InterPro"/>
</dbReference>
<dbReference type="STRING" id="225164.V3ZXS8"/>
<dbReference type="HOGENOM" id="CLU_127869_0_0_1"/>